<gene>
    <name evidence="1" type="ORF">SAMN05192554_11866</name>
</gene>
<dbReference type="STRING" id="996166.SAMN05192554_11866"/>
<name>A0A1G9Z803_9EURY</name>
<evidence type="ECO:0000313" key="1">
    <source>
        <dbReference type="EMBL" id="SDN17267.1"/>
    </source>
</evidence>
<dbReference type="RefSeq" id="WP_175526475.1">
    <property type="nucleotide sequence ID" value="NZ_FNIA01000018.1"/>
</dbReference>
<protein>
    <submittedName>
        <fullName evidence="1">Uncharacterized protein</fullName>
    </submittedName>
</protein>
<reference evidence="1 2" key="1">
    <citation type="submission" date="2016-10" db="EMBL/GenBank/DDBJ databases">
        <authorList>
            <person name="de Groot N.N."/>
        </authorList>
    </citation>
    <scope>NUCLEOTIDE SEQUENCE [LARGE SCALE GENOMIC DNA]</scope>
    <source>
        <strain evidence="2">EB21,IBRC-M 10013,KCTC 4048</strain>
    </source>
</reference>
<dbReference type="OrthoDB" id="312184at2157"/>
<evidence type="ECO:0000313" key="2">
    <source>
        <dbReference type="Proteomes" id="UP000199370"/>
    </source>
</evidence>
<sequence>MTVVWFSGLLAGHLPPGPGIGEDQASRAPVTGTDTPLWRARFTTDAPSRHDRDRIGW</sequence>
<proteinExistence type="predicted"/>
<keyword evidence="2" id="KW-1185">Reference proteome</keyword>
<accession>A0A1G9Z803</accession>
<organism evidence="1 2">
    <name type="scientific">Haloarchaeobius iranensis</name>
    <dbReference type="NCBI Taxonomy" id="996166"/>
    <lineage>
        <taxon>Archaea</taxon>
        <taxon>Methanobacteriati</taxon>
        <taxon>Methanobacteriota</taxon>
        <taxon>Stenosarchaea group</taxon>
        <taxon>Halobacteria</taxon>
        <taxon>Halobacteriales</taxon>
        <taxon>Halorubellaceae</taxon>
        <taxon>Haloarchaeobius</taxon>
    </lineage>
</organism>
<dbReference type="AlphaFoldDB" id="A0A1G9Z803"/>
<dbReference type="Proteomes" id="UP000199370">
    <property type="component" value="Unassembled WGS sequence"/>
</dbReference>
<dbReference type="EMBL" id="FNIA01000018">
    <property type="protein sequence ID" value="SDN17267.1"/>
    <property type="molecule type" value="Genomic_DNA"/>
</dbReference>